<evidence type="ECO:0000313" key="3">
    <source>
        <dbReference type="Proteomes" id="UP000533269"/>
    </source>
</evidence>
<name>A0A7W4THW5_KINRA</name>
<feature type="region of interest" description="Disordered" evidence="1">
    <location>
        <begin position="121"/>
        <end position="153"/>
    </location>
</feature>
<dbReference type="Proteomes" id="UP000533269">
    <property type="component" value="Unassembled WGS sequence"/>
</dbReference>
<accession>A0A7W4THW5</accession>
<sequence length="212" mass="22664">MPLPMSVTGALAALVPHDALSDAFGGRSRNPGSVSWRHELIEEAEASRLLGAAVPTLPVLRAPDLVERVSVHRGLRTESLEAQLQAGLLLLHLRITYLPLEQAWEQALTWSVLRRGGSVLNVQEQDPDPQRQQPWPQRVASGRGAGSRDAGSSDYTVVTVEGTEVGVQADACGVVHLTWVVSRGGRVLLMALLTRRGPRAAVELVADGGLLG</sequence>
<evidence type="ECO:0000313" key="2">
    <source>
        <dbReference type="EMBL" id="MBB2899229.1"/>
    </source>
</evidence>
<reference evidence="2 3" key="1">
    <citation type="submission" date="2020-08" db="EMBL/GenBank/DDBJ databases">
        <title>The Agave Microbiome: Exploring the role of microbial communities in plant adaptations to desert environments.</title>
        <authorList>
            <person name="Partida-Martinez L.P."/>
        </authorList>
    </citation>
    <scope>NUCLEOTIDE SEQUENCE [LARGE SCALE GENOMIC DNA]</scope>
    <source>
        <strain evidence="2 3">AS2.23</strain>
    </source>
</reference>
<organism evidence="2 3">
    <name type="scientific">Kineococcus radiotolerans</name>
    <dbReference type="NCBI Taxonomy" id="131568"/>
    <lineage>
        <taxon>Bacteria</taxon>
        <taxon>Bacillati</taxon>
        <taxon>Actinomycetota</taxon>
        <taxon>Actinomycetes</taxon>
        <taxon>Kineosporiales</taxon>
        <taxon>Kineosporiaceae</taxon>
        <taxon>Kineococcus</taxon>
    </lineage>
</organism>
<evidence type="ECO:0000256" key="1">
    <source>
        <dbReference type="SAM" id="MobiDB-lite"/>
    </source>
</evidence>
<gene>
    <name evidence="2" type="ORF">FHR75_000017</name>
</gene>
<dbReference type="EMBL" id="JACHVY010000001">
    <property type="protein sequence ID" value="MBB2899229.1"/>
    <property type="molecule type" value="Genomic_DNA"/>
</dbReference>
<reference evidence="2 3" key="2">
    <citation type="submission" date="2020-08" db="EMBL/GenBank/DDBJ databases">
        <authorList>
            <person name="Partida-Martinez L."/>
            <person name="Huntemann M."/>
            <person name="Clum A."/>
            <person name="Wang J."/>
            <person name="Palaniappan K."/>
            <person name="Ritter S."/>
            <person name="Chen I.-M."/>
            <person name="Stamatis D."/>
            <person name="Reddy T."/>
            <person name="O'Malley R."/>
            <person name="Daum C."/>
            <person name="Shapiro N."/>
            <person name="Ivanova N."/>
            <person name="Kyrpides N."/>
            <person name="Woyke T."/>
        </authorList>
    </citation>
    <scope>NUCLEOTIDE SEQUENCE [LARGE SCALE GENOMIC DNA]</scope>
    <source>
        <strain evidence="2 3">AS2.23</strain>
    </source>
</reference>
<proteinExistence type="predicted"/>
<dbReference type="RefSeq" id="WP_183389929.1">
    <property type="nucleotide sequence ID" value="NZ_JACHVY010000001.1"/>
</dbReference>
<feature type="compositionally biased region" description="Low complexity" evidence="1">
    <location>
        <begin position="130"/>
        <end position="153"/>
    </location>
</feature>
<comment type="caution">
    <text evidence="2">The sequence shown here is derived from an EMBL/GenBank/DDBJ whole genome shotgun (WGS) entry which is preliminary data.</text>
</comment>
<dbReference type="AlphaFoldDB" id="A0A7W4THW5"/>
<protein>
    <submittedName>
        <fullName evidence="2">Uncharacterized protein</fullName>
    </submittedName>
</protein>